<dbReference type="PANTHER" id="PTHR45661">
    <property type="entry name" value="SURFACE ANTIGEN"/>
    <property type="match status" value="1"/>
</dbReference>
<accession>A0AAV5ATA1</accession>
<name>A0AAV5ATA1_9FLAO</name>
<gene>
    <name evidence="2" type="ORF">RCZ15_04600</name>
    <name evidence="3" type="ORF">RCZ16_11670</name>
</gene>
<dbReference type="InterPro" id="IPR026906">
    <property type="entry name" value="LRR_5"/>
</dbReference>
<dbReference type="Proteomes" id="UP001207736">
    <property type="component" value="Unassembled WGS sequence"/>
</dbReference>
<feature type="compositionally biased region" description="Basic and acidic residues" evidence="1">
    <location>
        <begin position="35"/>
        <end position="55"/>
    </location>
</feature>
<dbReference type="EMBL" id="BQKA01000008">
    <property type="protein sequence ID" value="GJM49485.1"/>
    <property type="molecule type" value="Genomic_DNA"/>
</dbReference>
<sequence length="592" mass="64710">MKKIVMYVMALVLAVAVGGCTKEGPAGKDGINGVDGKDGKDGRDGVDGKDGKDGKNGNVIITGNGVPDRGLGNIGDYYFDRLTTNLYGAKTANGWGTPISLKGLQGEKGDTGEKGDKGIYEGISVHAGRGVPDNSIGKEGDFYIDMDNHRTYGPKKSTGWDTSINTGNSNVYKTKERIVMQANTIFDKHTYFKDRNFTIHQTTESQNIISVTPYILDNKFIFKSLAVGETTFSIELSYPNNTTNTMLEEYEVKVIENTGDYLLSDNCEKLAKWENAKITTIDMPNDKILKDIKHIGSNAFSEESRLTLTSIILPQQLKTIEPSAFSRCKHVEQIDIPNTVTKIGYNAFEYCTSLKTINIPYGITEMDSGMFNYCTALTSVSIPNSIKTVAGFNNCTALTSITIPNSVTKIGNSAFYDCSSLASIEIPNSVKNIGYYAFNNCTALTSITIPNSVTKIEYSAFYNCSSLTSVTIPNSLVHIDKRTFQRCNNLTEINLPNSIVTIDDEAFSYCKSLQTITLPNSIKGLGDELFEDCTSLISIKVEAINPPKLARNNNMFRGASGNVTIYVPVGSVSAYKAAEGWKEYANNIKPIQ</sequence>
<dbReference type="Gene3D" id="3.80.10.10">
    <property type="entry name" value="Ribonuclease Inhibitor"/>
    <property type="match status" value="2"/>
</dbReference>
<dbReference type="InterPro" id="IPR053139">
    <property type="entry name" value="Surface_bspA-like"/>
</dbReference>
<evidence type="ECO:0000256" key="1">
    <source>
        <dbReference type="SAM" id="MobiDB-lite"/>
    </source>
</evidence>
<dbReference type="Pfam" id="PF13306">
    <property type="entry name" value="LRR_5"/>
    <property type="match status" value="2"/>
</dbReference>
<dbReference type="Gene3D" id="3.40.50.12480">
    <property type="match status" value="2"/>
</dbReference>
<evidence type="ECO:0000313" key="5">
    <source>
        <dbReference type="Proteomes" id="UP001208692"/>
    </source>
</evidence>
<dbReference type="RefSeq" id="WP_264847395.1">
    <property type="nucleotide sequence ID" value="NZ_BPMA01000054.1"/>
</dbReference>
<keyword evidence="5" id="KW-1185">Reference proteome</keyword>
<dbReference type="EMBL" id="BQKB01000019">
    <property type="protein sequence ID" value="GJM52850.1"/>
    <property type="molecule type" value="Genomic_DNA"/>
</dbReference>
<comment type="caution">
    <text evidence="2">The sequence shown here is derived from an EMBL/GenBank/DDBJ whole genome shotgun (WGS) entry which is preliminary data.</text>
</comment>
<evidence type="ECO:0000313" key="2">
    <source>
        <dbReference type="EMBL" id="GJM49485.1"/>
    </source>
</evidence>
<organism evidence="2 4">
    <name type="scientific">Capnocytophaga catalasegens</name>
    <dbReference type="NCBI Taxonomy" id="1004260"/>
    <lineage>
        <taxon>Bacteria</taxon>
        <taxon>Pseudomonadati</taxon>
        <taxon>Bacteroidota</taxon>
        <taxon>Flavobacteriia</taxon>
        <taxon>Flavobacteriales</taxon>
        <taxon>Flavobacteriaceae</taxon>
        <taxon>Capnocytophaga</taxon>
    </lineage>
</organism>
<feature type="region of interest" description="Disordered" evidence="1">
    <location>
        <begin position="26"/>
        <end position="59"/>
    </location>
</feature>
<dbReference type="InterPro" id="IPR032675">
    <property type="entry name" value="LRR_dom_sf"/>
</dbReference>
<dbReference type="PROSITE" id="PS51257">
    <property type="entry name" value="PROKAR_LIPOPROTEIN"/>
    <property type="match status" value="1"/>
</dbReference>
<dbReference type="SUPFAM" id="SSF52058">
    <property type="entry name" value="L domain-like"/>
    <property type="match status" value="1"/>
</dbReference>
<evidence type="ECO:0000313" key="3">
    <source>
        <dbReference type="EMBL" id="GJM52850.1"/>
    </source>
</evidence>
<reference evidence="2 5" key="1">
    <citation type="submission" date="2021-11" db="EMBL/GenBank/DDBJ databases">
        <title>Draft genome sequence of Capnocytophaga sp. strain KC07075 isolated from cat oral cavity.</title>
        <authorList>
            <person name="Suzuki M."/>
            <person name="Imaoka K."/>
            <person name="Kimura M."/>
            <person name="Morikawa S."/>
            <person name="Maeda K."/>
        </authorList>
    </citation>
    <scope>NUCLEOTIDE SEQUENCE</scope>
    <source>
        <strain evidence="2">KC07075</strain>
        <strain evidence="3 5">KC07079</strain>
    </source>
</reference>
<dbReference type="Proteomes" id="UP001208692">
    <property type="component" value="Unassembled WGS sequence"/>
</dbReference>
<evidence type="ECO:0000313" key="4">
    <source>
        <dbReference type="Proteomes" id="UP001207736"/>
    </source>
</evidence>
<dbReference type="AlphaFoldDB" id="A0AAV5ATA1"/>
<proteinExistence type="predicted"/>
<protein>
    <submittedName>
        <fullName evidence="2">Uncharacterized protein</fullName>
    </submittedName>
</protein>
<dbReference type="PANTHER" id="PTHR45661:SF3">
    <property type="entry name" value="IG-LIKE DOMAIN-CONTAINING PROTEIN"/>
    <property type="match status" value="1"/>
</dbReference>